<dbReference type="EMBL" id="UINC01046419">
    <property type="protein sequence ID" value="SVB54411.1"/>
    <property type="molecule type" value="Genomic_DNA"/>
</dbReference>
<name>A0A382EWW4_9ZZZZ</name>
<sequence length="59" mass="6409">MNKEASRNPEVTKSKIAVEPNADLGKGGMIYEVAMPFKYITTAKVAKGLEVGMTPGYEF</sequence>
<organism evidence="1">
    <name type="scientific">marine metagenome</name>
    <dbReference type="NCBI Taxonomy" id="408172"/>
    <lineage>
        <taxon>unclassified sequences</taxon>
        <taxon>metagenomes</taxon>
        <taxon>ecological metagenomes</taxon>
    </lineage>
</organism>
<protein>
    <submittedName>
        <fullName evidence="1">Uncharacterized protein</fullName>
    </submittedName>
</protein>
<proteinExistence type="predicted"/>
<dbReference type="AlphaFoldDB" id="A0A382EWW4"/>
<evidence type="ECO:0000313" key="1">
    <source>
        <dbReference type="EMBL" id="SVB54411.1"/>
    </source>
</evidence>
<gene>
    <name evidence="1" type="ORF">METZ01_LOCUS207265</name>
</gene>
<accession>A0A382EWW4</accession>
<reference evidence="1" key="1">
    <citation type="submission" date="2018-05" db="EMBL/GenBank/DDBJ databases">
        <authorList>
            <person name="Lanie J.A."/>
            <person name="Ng W.-L."/>
            <person name="Kazmierczak K.M."/>
            <person name="Andrzejewski T.M."/>
            <person name="Davidsen T.M."/>
            <person name="Wayne K.J."/>
            <person name="Tettelin H."/>
            <person name="Glass J.I."/>
            <person name="Rusch D."/>
            <person name="Podicherti R."/>
            <person name="Tsui H.-C.T."/>
            <person name="Winkler M.E."/>
        </authorList>
    </citation>
    <scope>NUCLEOTIDE SEQUENCE</scope>
</reference>